<dbReference type="Pfam" id="PF01490">
    <property type="entry name" value="Aa_trans"/>
    <property type="match status" value="1"/>
</dbReference>
<protein>
    <submittedName>
        <fullName evidence="8">Amino acid permease</fullName>
    </submittedName>
</protein>
<feature type="transmembrane region" description="Helical" evidence="6">
    <location>
        <begin position="194"/>
        <end position="215"/>
    </location>
</feature>
<evidence type="ECO:0000256" key="2">
    <source>
        <dbReference type="ARBA" id="ARBA00008066"/>
    </source>
</evidence>
<evidence type="ECO:0000256" key="6">
    <source>
        <dbReference type="SAM" id="Phobius"/>
    </source>
</evidence>
<dbReference type="PANTHER" id="PTHR22950">
    <property type="entry name" value="AMINO ACID TRANSPORTER"/>
    <property type="match status" value="1"/>
</dbReference>
<dbReference type="VEuPathDB" id="MicrosporidiaDB:NCER_101273"/>
<evidence type="ECO:0000313" key="9">
    <source>
        <dbReference type="Proteomes" id="UP000034350"/>
    </source>
</evidence>
<comment type="subcellular location">
    <subcellularLocation>
        <location evidence="1">Membrane</location>
        <topology evidence="1">Multi-pass membrane protein</topology>
    </subcellularLocation>
</comment>
<dbReference type="GO" id="GO:0016020">
    <property type="term" value="C:membrane"/>
    <property type="evidence" value="ECO:0007669"/>
    <property type="project" value="UniProtKB-SubCell"/>
</dbReference>
<feature type="transmembrane region" description="Helical" evidence="6">
    <location>
        <begin position="124"/>
        <end position="143"/>
    </location>
</feature>
<dbReference type="GeneID" id="36321641"/>
<reference evidence="8 9" key="1">
    <citation type="journal article" date="2015" name="Environ. Microbiol.">
        <title>Genome analyses suggest the presence of polyploidy and recent human-driven expansions in eight global populations of the honeybee pathogen Nosema ceranae.</title>
        <authorList>
            <person name="Pelin A."/>
            <person name="Selman M."/>
            <person name="Aris-Brosou S."/>
            <person name="Farinelli L."/>
            <person name="Corradi N."/>
        </authorList>
    </citation>
    <scope>NUCLEOTIDE SEQUENCE [LARGE SCALE GENOMIC DNA]</scope>
    <source>
        <strain evidence="8 9">PA08 1199</strain>
    </source>
</reference>
<gene>
    <name evidence="8" type="ORF">AAJ76_9700010335</name>
</gene>
<feature type="domain" description="Amino acid transporter transmembrane" evidence="7">
    <location>
        <begin position="5"/>
        <end position="373"/>
    </location>
</feature>
<organism evidence="8 9">
    <name type="scientific">Vairimorpha ceranae</name>
    <dbReference type="NCBI Taxonomy" id="40302"/>
    <lineage>
        <taxon>Eukaryota</taxon>
        <taxon>Fungi</taxon>
        <taxon>Fungi incertae sedis</taxon>
        <taxon>Microsporidia</taxon>
        <taxon>Nosematidae</taxon>
        <taxon>Vairimorpha</taxon>
    </lineage>
</organism>
<dbReference type="OrthoDB" id="438545at2759"/>
<feature type="transmembrane region" description="Helical" evidence="6">
    <location>
        <begin position="322"/>
        <end position="339"/>
    </location>
</feature>
<dbReference type="VEuPathDB" id="MicrosporidiaDB:G9O61_00g002480"/>
<dbReference type="VEuPathDB" id="MicrosporidiaDB:AAJ76_9700010335"/>
<dbReference type="Proteomes" id="UP000034350">
    <property type="component" value="Unassembled WGS sequence"/>
</dbReference>
<keyword evidence="3 6" id="KW-0812">Transmembrane</keyword>
<dbReference type="AlphaFoldDB" id="A0A0F9WME1"/>
<feature type="transmembrane region" description="Helical" evidence="6">
    <location>
        <begin position="345"/>
        <end position="369"/>
    </location>
</feature>
<dbReference type="OMA" id="AGINFMP"/>
<evidence type="ECO:0000256" key="4">
    <source>
        <dbReference type="ARBA" id="ARBA00022989"/>
    </source>
</evidence>
<dbReference type="InterPro" id="IPR013057">
    <property type="entry name" value="AA_transpt_TM"/>
</dbReference>
<feature type="transmembrane region" description="Helical" evidence="6">
    <location>
        <begin position="376"/>
        <end position="400"/>
    </location>
</feature>
<sequence>MKKGLTAVGGAITITTTMLGAGINFMPAAYASLGYINSMFCMMFVIFLTGLTLFTVGYSAHLNKSNTKSYSSIGYDFHMYLGYIVDFAIVFSQFFVGIVFQKYMVDLLILYLFNVKSGQKDYDTYRIGGLLVTSIILYGLSLLKDLSSLRFTSYLSVFSVFYLTLLMTFFNFYLKTDIQTGGFDAKNNKYGFGLQSIILGMCCQVNMVSVYSELLNKSAKGLIFISAVSSILGGMIYASVGFFGYKILGNSIGKEDIIKIFCDRNSLLNRALANENIFIRKSPQVAIVGAIFVLLGSFPLQLNPASNILMKIFGKKDERSRIMLVTGLFLSILFINFIPNLKLDTFMGICGGIFSNSISFFFPSLYYILSVRKINLISILSGLTILFSICVGIYIIYTILASS</sequence>
<dbReference type="EMBL" id="JPQZ01000097">
    <property type="protein sequence ID" value="KKO74228.1"/>
    <property type="molecule type" value="Genomic_DNA"/>
</dbReference>
<keyword evidence="4 6" id="KW-1133">Transmembrane helix</keyword>
<keyword evidence="9" id="KW-1185">Reference proteome</keyword>
<dbReference type="RefSeq" id="XP_024329970.1">
    <property type="nucleotide sequence ID" value="XM_024476684.1"/>
</dbReference>
<name>A0A0F9WME1_9MICR</name>
<evidence type="ECO:0000256" key="5">
    <source>
        <dbReference type="ARBA" id="ARBA00023136"/>
    </source>
</evidence>
<feature type="transmembrane region" description="Helical" evidence="6">
    <location>
        <begin position="155"/>
        <end position="174"/>
    </location>
</feature>
<feature type="transmembrane region" description="Helical" evidence="6">
    <location>
        <begin position="284"/>
        <end position="302"/>
    </location>
</feature>
<comment type="caution">
    <text evidence="8">The sequence shown here is derived from an EMBL/GenBank/DDBJ whole genome shotgun (WGS) entry which is preliminary data.</text>
</comment>
<feature type="transmembrane region" description="Helical" evidence="6">
    <location>
        <begin position="222"/>
        <end position="245"/>
    </location>
</feature>
<feature type="transmembrane region" description="Helical" evidence="6">
    <location>
        <begin position="80"/>
        <end position="104"/>
    </location>
</feature>
<evidence type="ECO:0000256" key="3">
    <source>
        <dbReference type="ARBA" id="ARBA00022692"/>
    </source>
</evidence>
<keyword evidence="5 6" id="KW-0472">Membrane</keyword>
<comment type="similarity">
    <text evidence="2">Belongs to the amino acid/polyamine transporter 2 family.</text>
</comment>
<feature type="transmembrane region" description="Helical" evidence="6">
    <location>
        <begin position="36"/>
        <end position="59"/>
    </location>
</feature>
<evidence type="ECO:0000313" key="8">
    <source>
        <dbReference type="EMBL" id="KKO74228.1"/>
    </source>
</evidence>
<evidence type="ECO:0000259" key="7">
    <source>
        <dbReference type="Pfam" id="PF01490"/>
    </source>
</evidence>
<dbReference type="GO" id="GO:0015179">
    <property type="term" value="F:L-amino acid transmembrane transporter activity"/>
    <property type="evidence" value="ECO:0007669"/>
    <property type="project" value="TreeGrafter"/>
</dbReference>
<evidence type="ECO:0000256" key="1">
    <source>
        <dbReference type="ARBA" id="ARBA00004141"/>
    </source>
</evidence>
<accession>A0A0F9WME1</accession>
<proteinExistence type="inferred from homology"/>